<dbReference type="GO" id="GO:0071972">
    <property type="term" value="F:peptidoglycan L,D-transpeptidase activity"/>
    <property type="evidence" value="ECO:0007669"/>
    <property type="project" value="TreeGrafter"/>
</dbReference>
<evidence type="ECO:0000256" key="1">
    <source>
        <dbReference type="ARBA" id="ARBA00004752"/>
    </source>
</evidence>
<dbReference type="SUPFAM" id="SSF141523">
    <property type="entry name" value="L,D-transpeptidase catalytic domain-like"/>
    <property type="match status" value="1"/>
</dbReference>
<keyword evidence="6 7" id="KW-0961">Cell wall biogenesis/degradation</keyword>
<dbReference type="CDD" id="cd16913">
    <property type="entry name" value="YkuD_like"/>
    <property type="match status" value="1"/>
</dbReference>
<dbReference type="UniPathway" id="UPA00219"/>
<comment type="pathway">
    <text evidence="1 7">Cell wall biogenesis; peptidoglycan biosynthesis.</text>
</comment>
<dbReference type="RefSeq" id="WP_185685058.1">
    <property type="nucleotide sequence ID" value="NZ_JACLAU010000072.1"/>
</dbReference>
<gene>
    <name evidence="10" type="ORF">H7F49_18580</name>
</gene>
<evidence type="ECO:0000256" key="6">
    <source>
        <dbReference type="ARBA" id="ARBA00023316"/>
    </source>
</evidence>
<feature type="active site" description="Nucleophile" evidence="7">
    <location>
        <position position="137"/>
    </location>
</feature>
<proteinExistence type="inferred from homology"/>
<keyword evidence="11" id="KW-1185">Reference proteome</keyword>
<keyword evidence="3" id="KW-0808">Transferase</keyword>
<organism evidence="10 11">
    <name type="scientific">Novosphingobium aerophilum</name>
    <dbReference type="NCBI Taxonomy" id="2839843"/>
    <lineage>
        <taxon>Bacteria</taxon>
        <taxon>Pseudomonadati</taxon>
        <taxon>Pseudomonadota</taxon>
        <taxon>Alphaproteobacteria</taxon>
        <taxon>Sphingomonadales</taxon>
        <taxon>Sphingomonadaceae</taxon>
        <taxon>Novosphingobium</taxon>
    </lineage>
</organism>
<dbReference type="Proteomes" id="UP000520156">
    <property type="component" value="Unassembled WGS sequence"/>
</dbReference>
<dbReference type="InterPro" id="IPR038063">
    <property type="entry name" value="Transpep_catalytic_dom"/>
</dbReference>
<dbReference type="GO" id="GO:0071555">
    <property type="term" value="P:cell wall organization"/>
    <property type="evidence" value="ECO:0007669"/>
    <property type="project" value="UniProtKB-UniRule"/>
</dbReference>
<dbReference type="PROSITE" id="PS52029">
    <property type="entry name" value="LD_TPASE"/>
    <property type="match status" value="1"/>
</dbReference>
<comment type="caution">
    <text evidence="10">The sequence shown here is derived from an EMBL/GenBank/DDBJ whole genome shotgun (WGS) entry which is preliminary data.</text>
</comment>
<dbReference type="EMBL" id="JACLAU010000072">
    <property type="protein sequence ID" value="MBC2653689.1"/>
    <property type="molecule type" value="Genomic_DNA"/>
</dbReference>
<reference evidence="10 11" key="1">
    <citation type="submission" date="2020-08" db="EMBL/GenBank/DDBJ databases">
        <title>The genome sequence of Novosphingobium flavum 4Y4.</title>
        <authorList>
            <person name="Liu Y."/>
        </authorList>
    </citation>
    <scope>NUCLEOTIDE SEQUENCE [LARGE SCALE GENOMIC DNA]</scope>
    <source>
        <strain evidence="10 11">4Y4</strain>
    </source>
</reference>
<feature type="compositionally biased region" description="Low complexity" evidence="8">
    <location>
        <begin position="15"/>
        <end position="41"/>
    </location>
</feature>
<evidence type="ECO:0000259" key="9">
    <source>
        <dbReference type="PROSITE" id="PS52029"/>
    </source>
</evidence>
<dbReference type="Pfam" id="PF03734">
    <property type="entry name" value="YkuD"/>
    <property type="match status" value="1"/>
</dbReference>
<evidence type="ECO:0000256" key="3">
    <source>
        <dbReference type="ARBA" id="ARBA00022679"/>
    </source>
</evidence>
<dbReference type="PANTHER" id="PTHR30582:SF2">
    <property type="entry name" value="L,D-TRANSPEPTIDASE YCIB-RELATED"/>
    <property type="match status" value="1"/>
</dbReference>
<evidence type="ECO:0000313" key="11">
    <source>
        <dbReference type="Proteomes" id="UP000520156"/>
    </source>
</evidence>
<feature type="active site" description="Proton donor/acceptor" evidence="7">
    <location>
        <position position="124"/>
    </location>
</feature>
<name>A0A7X1KDU5_9SPHN</name>
<evidence type="ECO:0000256" key="2">
    <source>
        <dbReference type="ARBA" id="ARBA00005992"/>
    </source>
</evidence>
<feature type="region of interest" description="Disordered" evidence="8">
    <location>
        <begin position="1"/>
        <end position="41"/>
    </location>
</feature>
<evidence type="ECO:0000256" key="7">
    <source>
        <dbReference type="PROSITE-ProRule" id="PRU01373"/>
    </source>
</evidence>
<dbReference type="Gene3D" id="2.40.440.10">
    <property type="entry name" value="L,D-transpeptidase catalytic domain-like"/>
    <property type="match status" value="1"/>
</dbReference>
<dbReference type="InterPro" id="IPR050979">
    <property type="entry name" value="LD-transpeptidase"/>
</dbReference>
<dbReference type="NCBIfam" id="NF004785">
    <property type="entry name" value="PRK06132.1-2"/>
    <property type="match status" value="1"/>
</dbReference>
<feature type="domain" description="L,D-TPase catalytic" evidence="9">
    <location>
        <begin position="52"/>
        <end position="162"/>
    </location>
</feature>
<evidence type="ECO:0000256" key="8">
    <source>
        <dbReference type="SAM" id="MobiDB-lite"/>
    </source>
</evidence>
<dbReference type="InterPro" id="IPR005490">
    <property type="entry name" value="LD_TPept_cat_dom"/>
</dbReference>
<keyword evidence="4 7" id="KW-0133">Cell shape</keyword>
<protein>
    <submittedName>
        <fullName evidence="10">L,D-transpeptidase family protein</fullName>
    </submittedName>
</protein>
<dbReference type="GO" id="GO:0005576">
    <property type="term" value="C:extracellular region"/>
    <property type="evidence" value="ECO:0007669"/>
    <property type="project" value="TreeGrafter"/>
</dbReference>
<dbReference type="GO" id="GO:0018104">
    <property type="term" value="P:peptidoglycan-protein cross-linking"/>
    <property type="evidence" value="ECO:0007669"/>
    <property type="project" value="TreeGrafter"/>
</dbReference>
<sequence>MASDARSDSSLQAFAGEPAALSAPSAPGEAGPERAAPGPRRPTIAQALDAGVLIVVSKASQRMQVFRDGEPWLASPVSTGRPGHRTPAGVFPILEKRRYHRSNLYSNAPMPFMQRLTRGGIAIHAGRLPGYPASHGCIRVPFGVARALFELTSTRDTTVVVLNQPVRSAEQARQLALAWPAAPAGSPARPAPASAPVLAAAPALPGSALPQGPGSAQTIQLAAALSPAEAEAHWTLLVGRHAELGRFSKAIIPATVGARRFFRLRASGPGAHASCAQLKAAGVDCFNVI</sequence>
<comment type="similarity">
    <text evidence="2">Belongs to the YkuD family.</text>
</comment>
<dbReference type="GO" id="GO:0008360">
    <property type="term" value="P:regulation of cell shape"/>
    <property type="evidence" value="ECO:0007669"/>
    <property type="project" value="UniProtKB-UniRule"/>
</dbReference>
<accession>A0A7X1KDU5</accession>
<evidence type="ECO:0000313" key="10">
    <source>
        <dbReference type="EMBL" id="MBC2653689.1"/>
    </source>
</evidence>
<dbReference type="PANTHER" id="PTHR30582">
    <property type="entry name" value="L,D-TRANSPEPTIDASE"/>
    <property type="match status" value="1"/>
</dbReference>
<evidence type="ECO:0000256" key="5">
    <source>
        <dbReference type="ARBA" id="ARBA00022984"/>
    </source>
</evidence>
<keyword evidence="5 7" id="KW-0573">Peptidoglycan synthesis</keyword>
<dbReference type="GO" id="GO:0016740">
    <property type="term" value="F:transferase activity"/>
    <property type="evidence" value="ECO:0007669"/>
    <property type="project" value="UniProtKB-KW"/>
</dbReference>
<evidence type="ECO:0000256" key="4">
    <source>
        <dbReference type="ARBA" id="ARBA00022960"/>
    </source>
</evidence>
<dbReference type="AlphaFoldDB" id="A0A7X1KDU5"/>